<comment type="caution">
    <text evidence="2">The sequence shown here is derived from an EMBL/GenBank/DDBJ whole genome shotgun (WGS) entry which is preliminary data.</text>
</comment>
<name>A0ABV5AN39_9BACL</name>
<organism evidence="2 3">
    <name type="scientific">Paenibacillus enshidis</name>
    <dbReference type="NCBI Taxonomy" id="1458439"/>
    <lineage>
        <taxon>Bacteria</taxon>
        <taxon>Bacillati</taxon>
        <taxon>Bacillota</taxon>
        <taxon>Bacilli</taxon>
        <taxon>Bacillales</taxon>
        <taxon>Paenibacillaceae</taxon>
        <taxon>Paenibacillus</taxon>
    </lineage>
</organism>
<keyword evidence="3" id="KW-1185">Reference proteome</keyword>
<dbReference type="Proteomes" id="UP001580346">
    <property type="component" value="Unassembled WGS sequence"/>
</dbReference>
<feature type="signal peptide" evidence="1">
    <location>
        <begin position="1"/>
        <end position="25"/>
    </location>
</feature>
<dbReference type="RefSeq" id="WP_375352475.1">
    <property type="nucleotide sequence ID" value="NZ_JBHHMI010000001.1"/>
</dbReference>
<evidence type="ECO:0000256" key="1">
    <source>
        <dbReference type="SAM" id="SignalP"/>
    </source>
</evidence>
<sequence>MIKTAVKLFLLTFILVTATAGGAAAKGYEPVSSSEIQETVFIDRMDVRDSVYVEIDPIQWYEGEAANKVFREREGDPEMTEAPDGYYIVNDKTDTEEVQIADNAEVVLQLYDKTGRMEDTEINWNEQVSLGTLEKAFSRSDVLDMTAFPYHITIKDGKIVKIVQQYIP</sequence>
<keyword evidence="1" id="KW-0732">Signal</keyword>
<reference evidence="2 3" key="1">
    <citation type="submission" date="2024-09" db="EMBL/GenBank/DDBJ databases">
        <title>Paenibacillus zeirhizospherea sp. nov., isolated from surface of the maize (Zea mays) roots in a horticulture field, Hungary.</title>
        <authorList>
            <person name="Marton D."/>
            <person name="Farkas M."/>
            <person name="Bedics A."/>
            <person name="Toth E."/>
            <person name="Tancsics A."/>
            <person name="Boka K."/>
            <person name="Maroti G."/>
            <person name="Kriszt B."/>
            <person name="Cserhati M."/>
        </authorList>
    </citation>
    <scope>NUCLEOTIDE SEQUENCE [LARGE SCALE GENOMIC DNA]</scope>
    <source>
        <strain evidence="2 3">KCTC 33519</strain>
    </source>
</reference>
<gene>
    <name evidence="2" type="ORF">ACE41H_00395</name>
</gene>
<evidence type="ECO:0008006" key="4">
    <source>
        <dbReference type="Google" id="ProtNLM"/>
    </source>
</evidence>
<protein>
    <recommendedName>
        <fullName evidence="4">Copper amine oxidase-like N-terminal domain-containing protein</fullName>
    </recommendedName>
</protein>
<evidence type="ECO:0000313" key="3">
    <source>
        <dbReference type="Proteomes" id="UP001580346"/>
    </source>
</evidence>
<evidence type="ECO:0000313" key="2">
    <source>
        <dbReference type="EMBL" id="MFB5265249.1"/>
    </source>
</evidence>
<dbReference type="EMBL" id="JBHHMI010000001">
    <property type="protein sequence ID" value="MFB5265249.1"/>
    <property type="molecule type" value="Genomic_DNA"/>
</dbReference>
<proteinExistence type="predicted"/>
<accession>A0ABV5AN39</accession>
<feature type="chain" id="PRO_5046987514" description="Copper amine oxidase-like N-terminal domain-containing protein" evidence="1">
    <location>
        <begin position="26"/>
        <end position="168"/>
    </location>
</feature>